<accession>B7CA97</accession>
<dbReference type="EMBL" id="ABYT01000063">
    <property type="protein sequence ID" value="EEC90313.1"/>
    <property type="molecule type" value="Genomic_DNA"/>
</dbReference>
<feature type="region of interest" description="Disordered" evidence="1">
    <location>
        <begin position="1"/>
        <end position="41"/>
    </location>
</feature>
<dbReference type="RefSeq" id="WP_003864910.1">
    <property type="nucleotide sequence ID" value="NZ_CAXTON010000046.1"/>
</dbReference>
<dbReference type="Proteomes" id="UP000004315">
    <property type="component" value="Unassembled WGS sequence"/>
</dbReference>
<reference evidence="2 3" key="2">
    <citation type="submission" date="2008-11" db="EMBL/GenBank/DDBJ databases">
        <title>Draft genome sequence of Eubacterium biforme (DSM 3989).</title>
        <authorList>
            <person name="Sudarsanam P."/>
            <person name="Ley R."/>
            <person name="Guruge J."/>
            <person name="Turnbaugh P.J."/>
            <person name="Mahowald M."/>
            <person name="Liep D."/>
            <person name="Gordon J."/>
        </authorList>
    </citation>
    <scope>NUCLEOTIDE SEQUENCE [LARGE SCALE GENOMIC DNA]</scope>
    <source>
        <strain evidence="2 3">DSM 3989</strain>
    </source>
</reference>
<organism evidence="2 3">
    <name type="scientific">Holdemanella biformis DSM 3989</name>
    <dbReference type="NCBI Taxonomy" id="518637"/>
    <lineage>
        <taxon>Bacteria</taxon>
        <taxon>Bacillati</taxon>
        <taxon>Bacillota</taxon>
        <taxon>Erysipelotrichia</taxon>
        <taxon>Erysipelotrichales</taxon>
        <taxon>Erysipelotrichaceae</taxon>
        <taxon>Holdemanella</taxon>
    </lineage>
</organism>
<evidence type="ECO:0000313" key="2">
    <source>
        <dbReference type="EMBL" id="EEC90313.1"/>
    </source>
</evidence>
<proteinExistence type="predicted"/>
<reference evidence="2 3" key="1">
    <citation type="submission" date="2008-10" db="EMBL/GenBank/DDBJ databases">
        <authorList>
            <person name="Fulton L."/>
            <person name="Clifton S."/>
            <person name="Fulton B."/>
            <person name="Xu J."/>
            <person name="Minx P."/>
            <person name="Pepin K.H."/>
            <person name="Johnson M."/>
            <person name="Bhonagiri V."/>
            <person name="Nash W.E."/>
            <person name="Mardis E.R."/>
            <person name="Wilson R.K."/>
        </authorList>
    </citation>
    <scope>NUCLEOTIDE SEQUENCE [LARGE SCALE GENOMIC DNA]</scope>
    <source>
        <strain evidence="2 3">DSM 3989</strain>
    </source>
</reference>
<gene>
    <name evidence="2" type="ORF">EUBIFOR_01118</name>
</gene>
<comment type="caution">
    <text evidence="2">The sequence shown here is derived from an EMBL/GenBank/DDBJ whole genome shotgun (WGS) entry which is preliminary data.</text>
</comment>
<evidence type="ECO:0000313" key="3">
    <source>
        <dbReference type="Proteomes" id="UP000004315"/>
    </source>
</evidence>
<name>B7CA97_9FIRM</name>
<protein>
    <submittedName>
        <fullName evidence="2">Uncharacterized protein</fullName>
    </submittedName>
</protein>
<dbReference type="AlphaFoldDB" id="B7CA97"/>
<sequence length="41" mass="4528">MARHSGPKISKAAKTLSNTKSNSKQKSRAGKVLADHKHKYH</sequence>
<keyword evidence="3" id="KW-1185">Reference proteome</keyword>
<dbReference type="HOGENOM" id="CLU_219029_0_0_9"/>
<evidence type="ECO:0000256" key="1">
    <source>
        <dbReference type="SAM" id="MobiDB-lite"/>
    </source>
</evidence>